<keyword evidence="4" id="KW-1185">Reference proteome</keyword>
<reference evidence="4" key="1">
    <citation type="submission" date="2019-06" db="EMBL/GenBank/DDBJ databases">
        <title>The complete genome of Emcibacter congregatus ZYLT.</title>
        <authorList>
            <person name="Zhao Z."/>
        </authorList>
    </citation>
    <scope>NUCLEOTIDE SEQUENCE [LARGE SCALE GENOMIC DNA]</scope>
    <source>
        <strain evidence="4">MCCC 1A06723</strain>
    </source>
</reference>
<dbReference type="NCBIfam" id="TIGR03573">
    <property type="entry name" value="WbuX"/>
    <property type="match status" value="1"/>
</dbReference>
<comment type="caution">
    <text evidence="3">The sequence shown here is derived from an EMBL/GenBank/DDBJ whole genome shotgun (WGS) entry which is preliminary data.</text>
</comment>
<feature type="domain" description="NAD/GMP synthase" evidence="2">
    <location>
        <begin position="71"/>
        <end position="211"/>
    </location>
</feature>
<dbReference type="InterPro" id="IPR020022">
    <property type="entry name" value="N-acetyl_sugar_amidoTrfase"/>
</dbReference>
<dbReference type="AlphaFoldDB" id="A0A501PBN1"/>
<dbReference type="GO" id="GO:0016874">
    <property type="term" value="F:ligase activity"/>
    <property type="evidence" value="ECO:0007669"/>
    <property type="project" value="UniProtKB-KW"/>
</dbReference>
<name>A0A501PBN1_9PROT</name>
<dbReference type="GO" id="GO:0006163">
    <property type="term" value="P:purine nucleotide metabolic process"/>
    <property type="evidence" value="ECO:0007669"/>
    <property type="project" value="UniProtKB-ARBA"/>
</dbReference>
<dbReference type="CDD" id="cd01996">
    <property type="entry name" value="AANH_WbpG-like"/>
    <property type="match status" value="1"/>
</dbReference>
<accession>A0A501PBN1</accession>
<gene>
    <name evidence="3" type="ORF">FIV46_14915</name>
</gene>
<evidence type="ECO:0000313" key="4">
    <source>
        <dbReference type="Proteomes" id="UP000319148"/>
    </source>
</evidence>
<keyword evidence="3" id="KW-0808">Transferase</keyword>
<sequence>MTPSTDYQICTRCIMDTSDPDIAFNEEGVCSHCTYFDEEVIPNWFPGNEEGQRRLSAMVKEIKDWGKNKEYDCLIGLSGGVDSSYLAYQVKEVLGLRPLAVHVDAGWNSELAVQNIENIVKKLDIDLYTYVVDWPEMKDLQYAYLKSGVANQDVPQDHVFTATLYRTAKKHGIKYFLGGSNKATEAILPSSWGYNALDLTNLLDIHKKFGKRKLKTYPTISFFEYYIYFPYIFGLKKFRPLDWMDYRRDAAVALIEEKLNWRNYGEKHHESRFTKFFQAHYLPHKFGYDKRRAHLSSLILSGQISRDQALKEMEVPLYDPVALQEDKEFVAKKLGFSMNEFESLLNEPGKDNHEYKTQDKFFKFKDKIKKMLAG</sequence>
<organism evidence="3 4">
    <name type="scientific">Emcibacter nanhaiensis</name>
    <dbReference type="NCBI Taxonomy" id="1505037"/>
    <lineage>
        <taxon>Bacteria</taxon>
        <taxon>Pseudomonadati</taxon>
        <taxon>Pseudomonadota</taxon>
        <taxon>Alphaproteobacteria</taxon>
        <taxon>Emcibacterales</taxon>
        <taxon>Emcibacteraceae</taxon>
        <taxon>Emcibacter</taxon>
    </lineage>
</organism>
<evidence type="ECO:0000259" key="2">
    <source>
        <dbReference type="Pfam" id="PF02540"/>
    </source>
</evidence>
<dbReference type="Proteomes" id="UP000319148">
    <property type="component" value="Unassembled WGS sequence"/>
</dbReference>
<evidence type="ECO:0000256" key="1">
    <source>
        <dbReference type="ARBA" id="ARBA00022598"/>
    </source>
</evidence>
<dbReference type="Pfam" id="PF02540">
    <property type="entry name" value="NAD_synthase"/>
    <property type="match status" value="1"/>
</dbReference>
<proteinExistence type="predicted"/>
<dbReference type="OrthoDB" id="9765475at2"/>
<dbReference type="InterPro" id="IPR022310">
    <property type="entry name" value="NAD/GMP_synthase"/>
</dbReference>
<protein>
    <submittedName>
        <fullName evidence="3">N-acetyl sugar amidotransferase</fullName>
    </submittedName>
</protein>
<dbReference type="SUPFAM" id="SSF52402">
    <property type="entry name" value="Adenine nucleotide alpha hydrolases-like"/>
    <property type="match status" value="1"/>
</dbReference>
<dbReference type="GO" id="GO:0016740">
    <property type="term" value="F:transferase activity"/>
    <property type="evidence" value="ECO:0007669"/>
    <property type="project" value="UniProtKB-KW"/>
</dbReference>
<keyword evidence="1" id="KW-0436">Ligase</keyword>
<dbReference type="Gene3D" id="3.40.50.620">
    <property type="entry name" value="HUPs"/>
    <property type="match status" value="1"/>
</dbReference>
<dbReference type="InterPro" id="IPR014729">
    <property type="entry name" value="Rossmann-like_a/b/a_fold"/>
</dbReference>
<evidence type="ECO:0000313" key="3">
    <source>
        <dbReference type="EMBL" id="TPD57412.1"/>
    </source>
</evidence>
<dbReference type="EMBL" id="VFIY01000018">
    <property type="protein sequence ID" value="TPD57412.1"/>
    <property type="molecule type" value="Genomic_DNA"/>
</dbReference>